<evidence type="ECO:0000256" key="1">
    <source>
        <dbReference type="ARBA" id="ARBA00023015"/>
    </source>
</evidence>
<accession>A0A7W5E560</accession>
<dbReference type="SMART" id="SM00342">
    <property type="entry name" value="HTH_ARAC"/>
    <property type="match status" value="1"/>
</dbReference>
<dbReference type="AlphaFoldDB" id="A0A7W5E560"/>
<dbReference type="GO" id="GO:0003700">
    <property type="term" value="F:DNA-binding transcription factor activity"/>
    <property type="evidence" value="ECO:0007669"/>
    <property type="project" value="InterPro"/>
</dbReference>
<comment type="caution">
    <text evidence="5">The sequence shown here is derived from an EMBL/GenBank/DDBJ whole genome shotgun (WGS) entry which is preliminary data.</text>
</comment>
<gene>
    <name evidence="5" type="ORF">FHS27_005362</name>
</gene>
<dbReference type="GO" id="GO:0043565">
    <property type="term" value="F:sequence-specific DNA binding"/>
    <property type="evidence" value="ECO:0007669"/>
    <property type="project" value="InterPro"/>
</dbReference>
<dbReference type="InterPro" id="IPR009057">
    <property type="entry name" value="Homeodomain-like_sf"/>
</dbReference>
<name>A0A7W5E560_9BACT</name>
<keyword evidence="1" id="KW-0805">Transcription regulation</keyword>
<dbReference type="SUPFAM" id="SSF53822">
    <property type="entry name" value="Periplasmic binding protein-like I"/>
    <property type="match status" value="1"/>
</dbReference>
<evidence type="ECO:0000313" key="5">
    <source>
        <dbReference type="EMBL" id="MBB3209522.1"/>
    </source>
</evidence>
<reference evidence="5 6" key="1">
    <citation type="submission" date="2020-08" db="EMBL/GenBank/DDBJ databases">
        <title>Genomic Encyclopedia of Type Strains, Phase III (KMG-III): the genomes of soil and plant-associated and newly described type strains.</title>
        <authorList>
            <person name="Whitman W."/>
        </authorList>
    </citation>
    <scope>NUCLEOTIDE SEQUENCE [LARGE SCALE GENOMIC DNA]</scope>
    <source>
        <strain evidence="5 6">CECT 8075</strain>
    </source>
</reference>
<dbReference type="PROSITE" id="PS01124">
    <property type="entry name" value="HTH_ARAC_FAMILY_2"/>
    <property type="match status" value="1"/>
</dbReference>
<dbReference type="InterPro" id="IPR046335">
    <property type="entry name" value="LacI/GalR-like_sensor"/>
</dbReference>
<dbReference type="Gene3D" id="1.10.10.60">
    <property type="entry name" value="Homeodomain-like"/>
    <property type="match status" value="1"/>
</dbReference>
<dbReference type="EMBL" id="JACHXU010000024">
    <property type="protein sequence ID" value="MBB3209522.1"/>
    <property type="molecule type" value="Genomic_DNA"/>
</dbReference>
<dbReference type="InterPro" id="IPR028082">
    <property type="entry name" value="Peripla_BP_I"/>
</dbReference>
<dbReference type="InterPro" id="IPR018060">
    <property type="entry name" value="HTH_AraC"/>
</dbReference>
<dbReference type="SUPFAM" id="SSF46689">
    <property type="entry name" value="Homeodomain-like"/>
    <property type="match status" value="1"/>
</dbReference>
<evidence type="ECO:0000259" key="4">
    <source>
        <dbReference type="PROSITE" id="PS01124"/>
    </source>
</evidence>
<keyword evidence="6" id="KW-1185">Reference proteome</keyword>
<keyword evidence="2 5" id="KW-0238">DNA-binding</keyword>
<dbReference type="PANTHER" id="PTHR46796:SF13">
    <property type="entry name" value="HTH-TYPE TRANSCRIPTIONAL ACTIVATOR RHAS"/>
    <property type="match status" value="1"/>
</dbReference>
<protein>
    <submittedName>
        <fullName evidence="5">AraC-like DNA-binding protein</fullName>
    </submittedName>
</protein>
<feature type="domain" description="HTH araC/xylS-type" evidence="4">
    <location>
        <begin position="150"/>
        <end position="248"/>
    </location>
</feature>
<evidence type="ECO:0000313" key="6">
    <source>
        <dbReference type="Proteomes" id="UP000536179"/>
    </source>
</evidence>
<dbReference type="Pfam" id="PF12833">
    <property type="entry name" value="HTH_18"/>
    <property type="match status" value="1"/>
</dbReference>
<organism evidence="5 6">
    <name type="scientific">Aporhodopirellula rubra</name>
    <dbReference type="NCBI Taxonomy" id="980271"/>
    <lineage>
        <taxon>Bacteria</taxon>
        <taxon>Pseudomonadati</taxon>
        <taxon>Planctomycetota</taxon>
        <taxon>Planctomycetia</taxon>
        <taxon>Pirellulales</taxon>
        <taxon>Pirellulaceae</taxon>
        <taxon>Aporhodopirellula</taxon>
    </lineage>
</organism>
<keyword evidence="3" id="KW-0804">Transcription</keyword>
<sequence>MKSIVGRYLIEELAQMSAGDRSEGGAVLPRSRHQWMVSRLTQLPKPVAIFTARDTDGVEIFEACDRAGLQVPDEVSVLSVDNQEAICECLRCPLSSIEVDWELVGYKGAELLHQLINGGESPRQTLYVPPSSIVEREGTNFLAVQEPNVFAALEFIHRHFHEPIQMCDIISHIGVSRRSLEKAFRVHSRRAPIEELRRIRFERVKTLLQTTDDSVANIANQSGFQSDHTFCRAFKREFMMRLSEFRIETRSAVSDCNTRES</sequence>
<dbReference type="RefSeq" id="WP_315854693.1">
    <property type="nucleotide sequence ID" value="NZ_JACHXU010000024.1"/>
</dbReference>
<dbReference type="PANTHER" id="PTHR46796">
    <property type="entry name" value="HTH-TYPE TRANSCRIPTIONAL ACTIVATOR RHAS-RELATED"/>
    <property type="match status" value="1"/>
</dbReference>
<dbReference type="Pfam" id="PF13377">
    <property type="entry name" value="Peripla_BP_3"/>
    <property type="match status" value="1"/>
</dbReference>
<proteinExistence type="predicted"/>
<dbReference type="InterPro" id="IPR050204">
    <property type="entry name" value="AraC_XylS_family_regulators"/>
</dbReference>
<evidence type="ECO:0000256" key="2">
    <source>
        <dbReference type="ARBA" id="ARBA00023125"/>
    </source>
</evidence>
<dbReference type="Gene3D" id="3.40.50.2300">
    <property type="match status" value="1"/>
</dbReference>
<evidence type="ECO:0000256" key="3">
    <source>
        <dbReference type="ARBA" id="ARBA00023163"/>
    </source>
</evidence>
<dbReference type="Proteomes" id="UP000536179">
    <property type="component" value="Unassembled WGS sequence"/>
</dbReference>